<organism evidence="2 3">
    <name type="scientific">Novipirellula artificiosorum</name>
    <dbReference type="NCBI Taxonomy" id="2528016"/>
    <lineage>
        <taxon>Bacteria</taxon>
        <taxon>Pseudomonadati</taxon>
        <taxon>Planctomycetota</taxon>
        <taxon>Planctomycetia</taxon>
        <taxon>Pirellulales</taxon>
        <taxon>Pirellulaceae</taxon>
        <taxon>Novipirellula</taxon>
    </lineage>
</organism>
<dbReference type="AlphaFoldDB" id="A0A5C6DBN5"/>
<protein>
    <submittedName>
        <fullName evidence="2">UDP-D-galactose:(Glucosyl)lipopolysaccharide-1, 6-D-galactosyltransferase</fullName>
    </submittedName>
</protein>
<sequence length="435" mass="49432">MEPNSQTPWIWKICTNVSYSLLYEQSFCFASSKIANRLHLDGTNLHQAEIAASINFICILSSSTDYLDRLYSLNALGKLIGRNVVICKEVNTDLEKALPEIQFVTPPKYLKGFSFFRWAASQAFKISSSSNAESWNIMEIAGGASLLILRYVYFSKVASSVLFVMPSRTLFLERGWRRDVHSAKIDWRQEFALYKRWLSWSVRERVYANTVNFVFANSQLNLDELQRQCRGRKTGVIPNCVRPPVPMGKPRLFRPDMQWKFLVVSELEPHKGIGCSLEVLRQLRNQGVKYVCNFVGRVSKTNEKWLARTKQKYIDLDGMVSWHGKVSRSSLDEHYRSADILLLTSFYEGSPRVVYEASSHGCVVVASRLSGTQLIDPDDKFLRFFPAGDANAAVSAVLSVMNEGLQSRSEEAMQAMQERFTPEARAARIVSVLSI</sequence>
<reference evidence="2 3" key="1">
    <citation type="submission" date="2019-02" db="EMBL/GenBank/DDBJ databases">
        <title>Deep-cultivation of Planctomycetes and their phenomic and genomic characterization uncovers novel biology.</title>
        <authorList>
            <person name="Wiegand S."/>
            <person name="Jogler M."/>
            <person name="Boedeker C."/>
            <person name="Pinto D."/>
            <person name="Vollmers J."/>
            <person name="Rivas-Marin E."/>
            <person name="Kohn T."/>
            <person name="Peeters S.H."/>
            <person name="Heuer A."/>
            <person name="Rast P."/>
            <person name="Oberbeckmann S."/>
            <person name="Bunk B."/>
            <person name="Jeske O."/>
            <person name="Meyerdierks A."/>
            <person name="Storesund J.E."/>
            <person name="Kallscheuer N."/>
            <person name="Luecker S."/>
            <person name="Lage O.M."/>
            <person name="Pohl T."/>
            <person name="Merkel B.J."/>
            <person name="Hornburger P."/>
            <person name="Mueller R.-W."/>
            <person name="Bruemmer F."/>
            <person name="Labrenz M."/>
            <person name="Spormann A.M."/>
            <person name="Op Den Camp H."/>
            <person name="Overmann J."/>
            <person name="Amann R."/>
            <person name="Jetten M.S.M."/>
            <person name="Mascher T."/>
            <person name="Medema M.H."/>
            <person name="Devos D.P."/>
            <person name="Kaster A.-K."/>
            <person name="Ovreas L."/>
            <person name="Rohde M."/>
            <person name="Galperin M.Y."/>
            <person name="Jogler C."/>
        </authorList>
    </citation>
    <scope>NUCLEOTIDE SEQUENCE [LARGE SCALE GENOMIC DNA]</scope>
    <source>
        <strain evidence="2 3">Poly41</strain>
    </source>
</reference>
<dbReference type="GO" id="GO:0016757">
    <property type="term" value="F:glycosyltransferase activity"/>
    <property type="evidence" value="ECO:0007669"/>
    <property type="project" value="UniProtKB-KW"/>
</dbReference>
<comment type="caution">
    <text evidence="2">The sequence shown here is derived from an EMBL/GenBank/DDBJ whole genome shotgun (WGS) entry which is preliminary data.</text>
</comment>
<dbReference type="PANTHER" id="PTHR46401:SF8">
    <property type="entry name" value="BLL6006 PROTEIN"/>
    <property type="match status" value="1"/>
</dbReference>
<evidence type="ECO:0000313" key="2">
    <source>
        <dbReference type="EMBL" id="TWU32606.1"/>
    </source>
</evidence>
<dbReference type="CDD" id="cd03801">
    <property type="entry name" value="GT4_PimA-like"/>
    <property type="match status" value="1"/>
</dbReference>
<dbReference type="PANTHER" id="PTHR46401">
    <property type="entry name" value="GLYCOSYLTRANSFERASE WBBK-RELATED"/>
    <property type="match status" value="1"/>
</dbReference>
<keyword evidence="3" id="KW-1185">Reference proteome</keyword>
<dbReference type="SUPFAM" id="SSF53756">
    <property type="entry name" value="UDP-Glycosyltransferase/glycogen phosphorylase"/>
    <property type="match status" value="1"/>
</dbReference>
<evidence type="ECO:0000259" key="1">
    <source>
        <dbReference type="Pfam" id="PF00534"/>
    </source>
</evidence>
<gene>
    <name evidence="2" type="ORF">Poly41_55840</name>
</gene>
<dbReference type="Proteomes" id="UP000319143">
    <property type="component" value="Unassembled WGS sequence"/>
</dbReference>
<dbReference type="Pfam" id="PF00534">
    <property type="entry name" value="Glycos_transf_1"/>
    <property type="match status" value="1"/>
</dbReference>
<dbReference type="EMBL" id="SJPV01000012">
    <property type="protein sequence ID" value="TWU32606.1"/>
    <property type="molecule type" value="Genomic_DNA"/>
</dbReference>
<keyword evidence="2" id="KW-0328">Glycosyltransferase</keyword>
<proteinExistence type="predicted"/>
<evidence type="ECO:0000313" key="3">
    <source>
        <dbReference type="Proteomes" id="UP000319143"/>
    </source>
</evidence>
<feature type="domain" description="Glycosyl transferase family 1" evidence="1">
    <location>
        <begin position="253"/>
        <end position="406"/>
    </location>
</feature>
<dbReference type="InterPro" id="IPR001296">
    <property type="entry name" value="Glyco_trans_1"/>
</dbReference>
<keyword evidence="2" id="KW-0808">Transferase</keyword>
<dbReference type="Gene3D" id="3.40.50.2000">
    <property type="entry name" value="Glycogen Phosphorylase B"/>
    <property type="match status" value="2"/>
</dbReference>
<name>A0A5C6DBN5_9BACT</name>
<accession>A0A5C6DBN5</accession>